<gene>
    <name evidence="2" type="ORF">Wenmar_01458</name>
</gene>
<dbReference type="AlphaFoldDB" id="A0A0D0QFS9"/>
<feature type="signal peptide" evidence="1">
    <location>
        <begin position="1"/>
        <end position="18"/>
    </location>
</feature>
<reference evidence="2 3" key="1">
    <citation type="submission" date="2013-01" db="EMBL/GenBank/DDBJ databases">
        <authorList>
            <person name="Fiebig A."/>
            <person name="Goeker M."/>
            <person name="Klenk H.-P.P."/>
        </authorList>
    </citation>
    <scope>NUCLEOTIDE SEQUENCE [LARGE SCALE GENOMIC DNA]</scope>
    <source>
        <strain evidence="2 3">DSM 24838</strain>
    </source>
</reference>
<keyword evidence="1" id="KW-0732">Signal</keyword>
<protein>
    <submittedName>
        <fullName evidence="2">Uncharacterized protein</fullName>
    </submittedName>
</protein>
<dbReference type="EMBL" id="AONG01000008">
    <property type="protein sequence ID" value="KIQ69888.1"/>
    <property type="molecule type" value="Genomic_DNA"/>
</dbReference>
<feature type="chain" id="PRO_5002219538" evidence="1">
    <location>
        <begin position="19"/>
        <end position="84"/>
    </location>
</feature>
<keyword evidence="3" id="KW-1185">Reference proteome</keyword>
<name>A0A0D0QFS9_9RHOB</name>
<accession>A0A0D0QFS9</accession>
<comment type="caution">
    <text evidence="2">The sequence shown here is derived from an EMBL/GenBank/DDBJ whole genome shotgun (WGS) entry which is preliminary data.</text>
</comment>
<proteinExistence type="predicted"/>
<dbReference type="STRING" id="1123501.Wenmar_01458"/>
<dbReference type="RefSeq" id="WP_018301179.1">
    <property type="nucleotide sequence ID" value="NZ_KB902276.1"/>
</dbReference>
<evidence type="ECO:0000313" key="3">
    <source>
        <dbReference type="Proteomes" id="UP000035100"/>
    </source>
</evidence>
<evidence type="ECO:0000313" key="2">
    <source>
        <dbReference type="EMBL" id="KIQ69888.1"/>
    </source>
</evidence>
<dbReference type="Proteomes" id="UP000035100">
    <property type="component" value="Unassembled WGS sequence"/>
</dbReference>
<organism evidence="2 3">
    <name type="scientific">Wenxinia marina DSM 24838</name>
    <dbReference type="NCBI Taxonomy" id="1123501"/>
    <lineage>
        <taxon>Bacteria</taxon>
        <taxon>Pseudomonadati</taxon>
        <taxon>Pseudomonadota</taxon>
        <taxon>Alphaproteobacteria</taxon>
        <taxon>Rhodobacterales</taxon>
        <taxon>Roseobacteraceae</taxon>
        <taxon>Wenxinia</taxon>
    </lineage>
</organism>
<sequence length="84" mass="8657">MHRFVLPFALVLAAPALAQSQDDIDAYLAAAAEQGCVLTAETSLAIEEATGFDRPTIQAIEEALAADLVVVDASTIRVTAGPCG</sequence>
<evidence type="ECO:0000256" key="1">
    <source>
        <dbReference type="SAM" id="SignalP"/>
    </source>
</evidence>